<evidence type="ECO:0000313" key="3">
    <source>
        <dbReference type="Proteomes" id="UP000784793"/>
    </source>
</evidence>
<keyword evidence="1" id="KW-0472">Membrane</keyword>
<dbReference type="GO" id="GO:0016020">
    <property type="term" value="C:membrane"/>
    <property type="evidence" value="ECO:0007669"/>
    <property type="project" value="InterPro"/>
</dbReference>
<evidence type="ECO:0000313" key="2">
    <source>
        <dbReference type="EMBL" id="HJF09389.1"/>
    </source>
</evidence>
<dbReference type="Proteomes" id="UP000784793">
    <property type="component" value="Unassembled WGS sequence"/>
</dbReference>
<feature type="transmembrane region" description="Helical" evidence="1">
    <location>
        <begin position="43"/>
        <end position="62"/>
    </location>
</feature>
<dbReference type="Pfam" id="PF05656">
    <property type="entry name" value="DUF805"/>
    <property type="match status" value="1"/>
</dbReference>
<accession>A0A921FIE8</accession>
<comment type="caution">
    <text evidence="2">The sequence shown here is derived from an EMBL/GenBank/DDBJ whole genome shotgun (WGS) entry which is preliminary data.</text>
</comment>
<feature type="transmembrane region" description="Helical" evidence="1">
    <location>
        <begin position="12"/>
        <end position="31"/>
    </location>
</feature>
<keyword evidence="1" id="KW-1133">Transmembrane helix</keyword>
<keyword evidence="1" id="KW-0812">Transmembrane</keyword>
<sequence>MLTHVSTGTLIIQIIIYLLIIWILLGLLGFTIRRLHDTDHTGWWYWISVIPFGYLFLLYFMVLPTVEKPVRWGSYLFKEKK</sequence>
<organism evidence="2 3">
    <name type="scientific">Lactobacillus crispatus</name>
    <dbReference type="NCBI Taxonomy" id="47770"/>
    <lineage>
        <taxon>Bacteria</taxon>
        <taxon>Bacillati</taxon>
        <taxon>Bacillota</taxon>
        <taxon>Bacilli</taxon>
        <taxon>Lactobacillales</taxon>
        <taxon>Lactobacillaceae</taxon>
        <taxon>Lactobacillus</taxon>
    </lineage>
</organism>
<dbReference type="RefSeq" id="WP_223875945.1">
    <property type="nucleotide sequence ID" value="NZ_JASPEI010000006.1"/>
</dbReference>
<reference evidence="2" key="2">
    <citation type="submission" date="2021-09" db="EMBL/GenBank/DDBJ databases">
        <authorList>
            <person name="Gilroy R."/>
        </authorList>
    </citation>
    <scope>NUCLEOTIDE SEQUENCE</scope>
    <source>
        <strain evidence="2">CHK194-22301</strain>
    </source>
</reference>
<proteinExistence type="predicted"/>
<gene>
    <name evidence="2" type="ORF">K8V23_01085</name>
</gene>
<reference evidence="2" key="1">
    <citation type="journal article" date="2021" name="PeerJ">
        <title>Extensive microbial diversity within the chicken gut microbiome revealed by metagenomics and culture.</title>
        <authorList>
            <person name="Gilroy R."/>
            <person name="Ravi A."/>
            <person name="Getino M."/>
            <person name="Pursley I."/>
            <person name="Horton D.L."/>
            <person name="Alikhan N.F."/>
            <person name="Baker D."/>
            <person name="Gharbi K."/>
            <person name="Hall N."/>
            <person name="Watson M."/>
            <person name="Adriaenssens E.M."/>
            <person name="Foster-Nyarko E."/>
            <person name="Jarju S."/>
            <person name="Secka A."/>
            <person name="Antonio M."/>
            <person name="Oren A."/>
            <person name="Chaudhuri R.R."/>
            <person name="La Ragione R."/>
            <person name="Hildebrand F."/>
            <person name="Pallen M.J."/>
        </authorList>
    </citation>
    <scope>NUCLEOTIDE SEQUENCE</scope>
    <source>
        <strain evidence="2">CHK194-22301</strain>
    </source>
</reference>
<dbReference type="EMBL" id="DYXB01000013">
    <property type="protein sequence ID" value="HJF09389.1"/>
    <property type="molecule type" value="Genomic_DNA"/>
</dbReference>
<dbReference type="AlphaFoldDB" id="A0A921FIE8"/>
<protein>
    <submittedName>
        <fullName evidence="2">DUF805 domain-containing protein</fullName>
    </submittedName>
</protein>
<evidence type="ECO:0000256" key="1">
    <source>
        <dbReference type="SAM" id="Phobius"/>
    </source>
</evidence>
<dbReference type="InterPro" id="IPR008523">
    <property type="entry name" value="DUF805"/>
</dbReference>
<name>A0A921FIE8_9LACO</name>